<dbReference type="GO" id="GO:0005886">
    <property type="term" value="C:plasma membrane"/>
    <property type="evidence" value="ECO:0007669"/>
    <property type="project" value="UniProtKB-SubCell"/>
</dbReference>
<dbReference type="InterPro" id="IPR004117">
    <property type="entry name" value="7tm6_olfct_rcpt"/>
</dbReference>
<evidence type="ECO:0000313" key="11">
    <source>
        <dbReference type="EMBL" id="ALR72570.1"/>
    </source>
</evidence>
<evidence type="ECO:0000256" key="4">
    <source>
        <dbReference type="ARBA" id="ARBA00022692"/>
    </source>
</evidence>
<evidence type="ECO:0000256" key="10">
    <source>
        <dbReference type="RuleBase" id="RU351113"/>
    </source>
</evidence>
<feature type="transmembrane region" description="Helical" evidence="10">
    <location>
        <begin position="267"/>
        <end position="289"/>
    </location>
</feature>
<comment type="similarity">
    <text evidence="10">Belongs to the insect chemoreceptor superfamily. Heteromeric odorant receptor channel (TC 1.A.69) family.</text>
</comment>
<evidence type="ECO:0000256" key="7">
    <source>
        <dbReference type="ARBA" id="ARBA00023136"/>
    </source>
</evidence>
<feature type="transmembrane region" description="Helical" evidence="10">
    <location>
        <begin position="128"/>
        <end position="151"/>
    </location>
</feature>
<dbReference type="GO" id="GO:0004984">
    <property type="term" value="F:olfactory receptor activity"/>
    <property type="evidence" value="ECO:0007669"/>
    <property type="project" value="InterPro"/>
</dbReference>
<evidence type="ECO:0000256" key="9">
    <source>
        <dbReference type="ARBA" id="ARBA00023224"/>
    </source>
</evidence>
<evidence type="ECO:0000256" key="6">
    <source>
        <dbReference type="ARBA" id="ARBA00022989"/>
    </source>
</evidence>
<evidence type="ECO:0000256" key="8">
    <source>
        <dbReference type="ARBA" id="ARBA00023170"/>
    </source>
</evidence>
<keyword evidence="6 10" id="KW-1133">Transmembrane helix</keyword>
<dbReference type="EMBL" id="KT381564">
    <property type="protein sequence ID" value="ALR72570.1"/>
    <property type="molecule type" value="mRNA"/>
</dbReference>
<reference evidence="11" key="2">
    <citation type="submission" date="2015-08" db="EMBL/GenBank/DDBJ databases">
        <authorList>
            <person name="Babu N.S."/>
            <person name="Beckwith C.J."/>
            <person name="Beseler K.G."/>
            <person name="Brison A."/>
            <person name="Carone J.V."/>
            <person name="Caskin T.P."/>
            <person name="Diamond M."/>
            <person name="Durham M.E."/>
            <person name="Foxe J.M."/>
            <person name="Go M."/>
            <person name="Henderson B.A."/>
            <person name="Jones I.B."/>
            <person name="McGettigan J.A."/>
            <person name="Micheletti S.J."/>
            <person name="Nasrallah M.E."/>
            <person name="Ortiz D."/>
            <person name="Piller C.R."/>
            <person name="Privatt S.R."/>
            <person name="Schneider S.L."/>
            <person name="Sharp S."/>
            <person name="Smith T.C."/>
            <person name="Stanton J.D."/>
            <person name="Ullery H.E."/>
            <person name="Wilson R.J."/>
            <person name="Serrano M.G."/>
            <person name="Buck G."/>
            <person name="Lee V."/>
            <person name="Wang Y."/>
            <person name="Carvalho R."/>
            <person name="Voegtly L."/>
            <person name="Shi R."/>
            <person name="Duckworth R."/>
            <person name="Johnson A."/>
            <person name="Loviza R."/>
            <person name="Walstead R."/>
            <person name="Shah Z."/>
            <person name="Kiflezghi M."/>
            <person name="Wade K."/>
            <person name="Ball S.L."/>
            <person name="Bradley K.W."/>
            <person name="Asai D.J."/>
            <person name="Bowman C.A."/>
            <person name="Russell D.A."/>
            <person name="Pope W.H."/>
            <person name="Jacobs-Sera D."/>
            <person name="Hendrix R.W."/>
            <person name="Hatfull G.F."/>
        </authorList>
    </citation>
    <scope>NUCLEOTIDE SEQUENCE</scope>
</reference>
<dbReference type="PANTHER" id="PTHR21137">
    <property type="entry name" value="ODORANT RECEPTOR"/>
    <property type="match status" value="1"/>
</dbReference>
<organism evidence="11">
    <name type="scientific">Colaphellus bowringi</name>
    <dbReference type="NCBI Taxonomy" id="561076"/>
    <lineage>
        <taxon>Eukaryota</taxon>
        <taxon>Metazoa</taxon>
        <taxon>Ecdysozoa</taxon>
        <taxon>Arthropoda</taxon>
        <taxon>Hexapoda</taxon>
        <taxon>Insecta</taxon>
        <taxon>Pterygota</taxon>
        <taxon>Neoptera</taxon>
        <taxon>Endopterygota</taxon>
        <taxon>Coleoptera</taxon>
        <taxon>Polyphaga</taxon>
        <taxon>Cucujiformia</taxon>
        <taxon>Chrysomeloidea</taxon>
        <taxon>Chrysomelidae</taxon>
        <taxon>Chrysomelinae</taxon>
        <taxon>Chrysomelini</taxon>
        <taxon>Colaphellus</taxon>
    </lineage>
</organism>
<keyword evidence="8 10" id="KW-0675">Receptor</keyword>
<dbReference type="Pfam" id="PF02949">
    <property type="entry name" value="7tm_6"/>
    <property type="match status" value="1"/>
</dbReference>
<keyword evidence="4 10" id="KW-0812">Transmembrane</keyword>
<dbReference type="GO" id="GO:0007165">
    <property type="term" value="P:signal transduction"/>
    <property type="evidence" value="ECO:0007669"/>
    <property type="project" value="UniProtKB-KW"/>
</dbReference>
<keyword evidence="3 10" id="KW-0716">Sensory transduction</keyword>
<feature type="transmembrane region" description="Helical" evidence="10">
    <location>
        <begin position="36"/>
        <end position="56"/>
    </location>
</feature>
<keyword evidence="5 10" id="KW-0552">Olfaction</keyword>
<dbReference type="AlphaFoldDB" id="A0A0S3J2R6"/>
<protein>
    <recommendedName>
        <fullName evidence="10">Odorant receptor</fullName>
    </recommendedName>
</protein>
<name>A0A0S3J2R6_9CUCU</name>
<dbReference type="GO" id="GO:0005549">
    <property type="term" value="F:odorant binding"/>
    <property type="evidence" value="ECO:0007669"/>
    <property type="project" value="InterPro"/>
</dbReference>
<reference evidence="11" key="1">
    <citation type="journal article" date="2015" name="BMC Genomics">
        <title>Candidate chemosensory genes identified in Colaphellus bowringi by antennal transcriptome analysis.</title>
        <authorList>
            <person name="Li X.M."/>
            <person name="Zhu X.Y."/>
            <person name="Wang Z.Q."/>
            <person name="Wang Y."/>
            <person name="He P."/>
            <person name="Chen G."/>
            <person name="Sun L."/>
            <person name="Deng D.G."/>
            <person name="Zhang Y.N."/>
        </authorList>
    </citation>
    <scope>NUCLEOTIDE SEQUENCE</scope>
</reference>
<comment type="caution">
    <text evidence="10">Lacks conserved residue(s) required for the propagation of feature annotation.</text>
</comment>
<evidence type="ECO:0000256" key="2">
    <source>
        <dbReference type="ARBA" id="ARBA00022475"/>
    </source>
</evidence>
<feature type="transmembrane region" description="Helical" evidence="10">
    <location>
        <begin position="371"/>
        <end position="392"/>
    </location>
</feature>
<evidence type="ECO:0000256" key="3">
    <source>
        <dbReference type="ARBA" id="ARBA00022606"/>
    </source>
</evidence>
<keyword evidence="7 10" id="KW-0472">Membrane</keyword>
<evidence type="ECO:0000256" key="1">
    <source>
        <dbReference type="ARBA" id="ARBA00004651"/>
    </source>
</evidence>
<proteinExistence type="evidence at transcript level"/>
<keyword evidence="2" id="KW-1003">Cell membrane</keyword>
<evidence type="ECO:0000256" key="5">
    <source>
        <dbReference type="ARBA" id="ARBA00022725"/>
    </source>
</evidence>
<dbReference type="PANTHER" id="PTHR21137:SF35">
    <property type="entry name" value="ODORANT RECEPTOR 19A-RELATED"/>
    <property type="match status" value="1"/>
</dbReference>
<keyword evidence="9 10" id="KW-0807">Transducer</keyword>
<accession>A0A0S3J2R6</accession>
<feature type="transmembrane region" description="Helical" evidence="10">
    <location>
        <begin position="171"/>
        <end position="195"/>
    </location>
</feature>
<comment type="subcellular location">
    <subcellularLocation>
        <location evidence="1 10">Cell membrane</location>
        <topology evidence="1 10">Multi-pass membrane protein</topology>
    </subcellularLocation>
</comment>
<sequence length="398" mass="45784">MIPSEDNSLSSMWLTKLILKSIFMWPDDYSDTKRKTFYKISMTICLFIQSGLVLNLTQNYHDWEKNLAVVSSMSTIFQTVFKMTALYQNSDHIKFVLMCMCRKFWPHNLDNENSEYIFKQSHSRRMRLMVFLLASGFLFSLGSVISPMFTRDTPFKSDYPFNWRRSPFYELIYLIQVAANGYLINMTVIGFDFLFMDICAALTNQYVLLGSCFERLGTENMQDFYARIRERGCQKWPPKVGGARRFLGICVQHHQLLTQITKVVGHIFNVVAFLQLCSSVVAICVSGFIATKDDVTTSQIATMGSYLIGHLIQLYIYCSVGNELLFQSSTLTNHIFGSNWYNLDSTTTKKDIIFIMKKAQIPAKLNAFKVFPLNFATFIAVVRLSFSSYTLLTSITNK</sequence>